<dbReference type="EMBL" id="CP064981">
    <property type="protein sequence ID" value="QQR92301.1"/>
    <property type="molecule type" value="Genomic_DNA"/>
</dbReference>
<sequence length="186" mass="21563">MPSRVPPGQFETKAFPVLQSGRIHDELNAHNWDLEVYGEIEKPQKWNFEQLQALPHSNVQVDIHCVTTWSKLDTKWRGILFTDLVKIIKPTKKAKFVVMECEGGHTTSLPLEEMLKPNVMIADAYDGQPLEAKHGGPVRALVPHKYFYKSAKWLRKLKFVEKDEPGFWEVRGYSNTADPWQEERYS</sequence>
<proteinExistence type="predicted"/>
<dbReference type="InterPro" id="IPR000572">
    <property type="entry name" value="OxRdtase_Mopterin-bd_dom"/>
</dbReference>
<accession>A0A7T9I1Q4</accession>
<dbReference type="PANTHER" id="PTHR43032">
    <property type="entry name" value="PROTEIN-METHIONINE-SULFOXIDE REDUCTASE"/>
    <property type="match status" value="1"/>
</dbReference>
<name>A0A7T9I1Q4_9ARCH</name>
<dbReference type="PANTHER" id="PTHR43032:SF4">
    <property type="entry name" value="OXIDOREDUCTASE MOLYBDOPTERIN-BINDING DOMAIN-CONTAINING PROTEIN"/>
    <property type="match status" value="1"/>
</dbReference>
<evidence type="ECO:0000259" key="1">
    <source>
        <dbReference type="Pfam" id="PF00174"/>
    </source>
</evidence>
<dbReference type="InterPro" id="IPR036374">
    <property type="entry name" value="OxRdtase_Mopterin-bd_sf"/>
</dbReference>
<dbReference type="Pfam" id="PF00174">
    <property type="entry name" value="Oxidored_molyb"/>
    <property type="match status" value="1"/>
</dbReference>
<gene>
    <name evidence="2" type="ORF">IPJ89_04045</name>
</gene>
<protein>
    <submittedName>
        <fullName evidence="2">Molybdopterin-dependent oxidoreductase</fullName>
    </submittedName>
</protein>
<dbReference type="AlphaFoldDB" id="A0A7T9I1Q4"/>
<dbReference type="Proteomes" id="UP000596004">
    <property type="component" value="Chromosome"/>
</dbReference>
<dbReference type="SUPFAM" id="SSF56524">
    <property type="entry name" value="Oxidoreductase molybdopterin-binding domain"/>
    <property type="match status" value="1"/>
</dbReference>
<evidence type="ECO:0000313" key="2">
    <source>
        <dbReference type="EMBL" id="QQR92301.1"/>
    </source>
</evidence>
<reference evidence="2" key="1">
    <citation type="submission" date="2020-11" db="EMBL/GenBank/DDBJ databases">
        <title>Connecting structure to function with the recovery of over 1000 high-quality activated sludge metagenome-assembled genomes encoding full-length rRNA genes using long-read sequencing.</title>
        <authorList>
            <person name="Singleton C.M."/>
            <person name="Petriglieri F."/>
            <person name="Kristensen J.M."/>
            <person name="Kirkegaard R.H."/>
            <person name="Michaelsen T.Y."/>
            <person name="Andersen M.H."/>
            <person name="Karst S.M."/>
            <person name="Dueholm M.S."/>
            <person name="Nielsen P.H."/>
            <person name="Albertsen M."/>
        </authorList>
    </citation>
    <scope>NUCLEOTIDE SEQUENCE</scope>
    <source>
        <strain evidence="2">Fred_18-Q3-R57-64_BAT3C.431</strain>
    </source>
</reference>
<dbReference type="Gene3D" id="3.90.420.10">
    <property type="entry name" value="Oxidoreductase, molybdopterin-binding domain"/>
    <property type="match status" value="1"/>
</dbReference>
<organism evidence="2">
    <name type="scientific">Candidatus Iainarchaeum sp</name>
    <dbReference type="NCBI Taxonomy" id="3101447"/>
    <lineage>
        <taxon>Archaea</taxon>
        <taxon>Candidatus Iainarchaeota</taxon>
        <taxon>Candidatus Iainarchaeia</taxon>
        <taxon>Candidatus Iainarchaeales</taxon>
        <taxon>Candidatus Iainarchaeaceae</taxon>
        <taxon>Candidatus Iainarchaeum</taxon>
    </lineage>
</organism>
<feature type="domain" description="Oxidoreductase molybdopterin-binding" evidence="1">
    <location>
        <begin position="26"/>
        <end position="168"/>
    </location>
</feature>